<evidence type="ECO:0000256" key="5">
    <source>
        <dbReference type="ARBA" id="ARBA00024042"/>
    </source>
</evidence>
<dbReference type="PANTHER" id="PTHR10578:SF107">
    <property type="entry name" value="2-HYDROXYACID OXIDASE 1"/>
    <property type="match status" value="1"/>
</dbReference>
<dbReference type="CDD" id="cd02809">
    <property type="entry name" value="alpha_hydroxyacid_oxid_FMN"/>
    <property type="match status" value="1"/>
</dbReference>
<dbReference type="PROSITE" id="PS00557">
    <property type="entry name" value="FMN_HYDROXY_ACID_DH_1"/>
    <property type="match status" value="1"/>
</dbReference>
<dbReference type="InterPro" id="IPR008259">
    <property type="entry name" value="FMN_hydac_DH_AS"/>
</dbReference>
<evidence type="ECO:0000259" key="6">
    <source>
        <dbReference type="PROSITE" id="PS51349"/>
    </source>
</evidence>
<dbReference type="GO" id="GO:0016491">
    <property type="term" value="F:oxidoreductase activity"/>
    <property type="evidence" value="ECO:0007669"/>
    <property type="project" value="UniProtKB-KW"/>
</dbReference>
<evidence type="ECO:0000256" key="1">
    <source>
        <dbReference type="ARBA" id="ARBA00001917"/>
    </source>
</evidence>
<evidence type="ECO:0000313" key="8">
    <source>
        <dbReference type="Proteomes" id="UP001172778"/>
    </source>
</evidence>
<comment type="similarity">
    <text evidence="5">Belongs to the FMN-dependent alpha-hydroxy acid dehydrogenase family.</text>
</comment>
<dbReference type="InterPro" id="IPR013785">
    <property type="entry name" value="Aldolase_TIM"/>
</dbReference>
<dbReference type="PANTHER" id="PTHR10578">
    <property type="entry name" value="S -2-HYDROXY-ACID OXIDASE-RELATED"/>
    <property type="match status" value="1"/>
</dbReference>
<dbReference type="InterPro" id="IPR000262">
    <property type="entry name" value="FMN-dep_DH"/>
</dbReference>
<feature type="domain" description="FMN hydroxy acid dehydrogenase" evidence="6">
    <location>
        <begin position="2"/>
        <end position="383"/>
    </location>
</feature>
<protein>
    <submittedName>
        <fullName evidence="7">Alpha-hydroxy acid oxidase</fullName>
        <ecNumber evidence="7">1.-.-.-</ecNumber>
    </submittedName>
</protein>
<accession>A0ABT7DZC5</accession>
<keyword evidence="8" id="KW-1185">Reference proteome</keyword>
<organism evidence="7 8">
    <name type="scientific">Parachitinimonas caeni</name>
    <dbReference type="NCBI Taxonomy" id="3031301"/>
    <lineage>
        <taxon>Bacteria</taxon>
        <taxon>Pseudomonadati</taxon>
        <taxon>Pseudomonadota</taxon>
        <taxon>Betaproteobacteria</taxon>
        <taxon>Neisseriales</taxon>
        <taxon>Chitinibacteraceae</taxon>
        <taxon>Parachitinimonas</taxon>
    </lineage>
</organism>
<dbReference type="Proteomes" id="UP001172778">
    <property type="component" value="Unassembled WGS sequence"/>
</dbReference>
<name>A0ABT7DZC5_9NEIS</name>
<reference evidence="7" key="1">
    <citation type="submission" date="2023-03" db="EMBL/GenBank/DDBJ databases">
        <title>Chitinimonas shenzhenensis gen. nov., sp. nov., a novel member of family Burkholderiaceae isolated from activated sludge collected in Shen Zhen, China.</title>
        <authorList>
            <person name="Wang X."/>
        </authorList>
    </citation>
    <scope>NUCLEOTIDE SEQUENCE</scope>
    <source>
        <strain evidence="7">DQS-5</strain>
    </source>
</reference>
<dbReference type="Pfam" id="PF01070">
    <property type="entry name" value="FMN_dh"/>
    <property type="match status" value="1"/>
</dbReference>
<evidence type="ECO:0000256" key="4">
    <source>
        <dbReference type="ARBA" id="ARBA00023002"/>
    </source>
</evidence>
<dbReference type="RefSeq" id="WP_284101732.1">
    <property type="nucleotide sequence ID" value="NZ_JARRAF010000019.1"/>
</dbReference>
<comment type="caution">
    <text evidence="7">The sequence shown here is derived from an EMBL/GenBank/DDBJ whole genome shotgun (WGS) entry which is preliminary data.</text>
</comment>
<comment type="cofactor">
    <cofactor evidence="1">
        <name>FMN</name>
        <dbReference type="ChEBI" id="CHEBI:58210"/>
    </cofactor>
</comment>
<keyword evidence="4 7" id="KW-0560">Oxidoreductase</keyword>
<dbReference type="Gene3D" id="3.20.20.70">
    <property type="entry name" value="Aldolase class I"/>
    <property type="match status" value="1"/>
</dbReference>
<proteinExistence type="inferred from homology"/>
<evidence type="ECO:0000313" key="7">
    <source>
        <dbReference type="EMBL" id="MDK2125421.1"/>
    </source>
</evidence>
<sequence>MSLFADFHTVDDFRQRARRRLPRYAFDFIDGGAGSERALARNATAFARVELVPRLGACHAQQDLSVDCMGQRFEVPFGIAPLGLCGLVHPQADQMLARVAARCGVPFVLSATSNTPLEQIADALGQAPWFQFYAPKSTSAANSLLDRAERAGCPVLVVTADVAAPGKRLRDLRHGLKLPLRPSLGNIVTTLCHPHWAARRVLAGPITFPNLAMPGEDQAALSFSSLMAWQTGGTLDWATLARIRERWPRKLILKGVLAAEDAQQALGLGFDAVVVSNHGGRQFDSAPAPLSMLPAMSAGGIPAASLLLDSGVRSGEDIVKAIAMGAGMVFLGRPFLFALASGGEAAVEHLIALLKQDVARAMSLLGMVSVAQAGQWREKGMYGIC</sequence>
<keyword evidence="3" id="KW-0288">FMN</keyword>
<dbReference type="PIRSF" id="PIRSF000138">
    <property type="entry name" value="Al-hdrx_acd_dh"/>
    <property type="match status" value="1"/>
</dbReference>
<dbReference type="PROSITE" id="PS51349">
    <property type="entry name" value="FMN_HYDROXY_ACID_DH_2"/>
    <property type="match status" value="1"/>
</dbReference>
<evidence type="ECO:0000256" key="3">
    <source>
        <dbReference type="ARBA" id="ARBA00022643"/>
    </source>
</evidence>
<dbReference type="SUPFAM" id="SSF51395">
    <property type="entry name" value="FMN-linked oxidoreductases"/>
    <property type="match status" value="1"/>
</dbReference>
<dbReference type="InterPro" id="IPR037396">
    <property type="entry name" value="FMN_HAD"/>
</dbReference>
<dbReference type="EC" id="1.-.-.-" evidence="7"/>
<evidence type="ECO:0000256" key="2">
    <source>
        <dbReference type="ARBA" id="ARBA00022630"/>
    </source>
</evidence>
<keyword evidence="2" id="KW-0285">Flavoprotein</keyword>
<gene>
    <name evidence="7" type="ORF">PZA18_15305</name>
</gene>
<dbReference type="InterPro" id="IPR012133">
    <property type="entry name" value="Alpha-hydoxy_acid_DH_FMN"/>
</dbReference>
<dbReference type="EMBL" id="JARRAF010000019">
    <property type="protein sequence ID" value="MDK2125421.1"/>
    <property type="molecule type" value="Genomic_DNA"/>
</dbReference>